<keyword evidence="5" id="KW-0862">Zinc</keyword>
<dbReference type="Proteomes" id="UP000184357">
    <property type="component" value="Unassembled WGS sequence"/>
</dbReference>
<dbReference type="RefSeq" id="WP_073310940.1">
    <property type="nucleotide sequence ID" value="NZ_FQWV01000009.1"/>
</dbReference>
<evidence type="ECO:0000313" key="8">
    <source>
        <dbReference type="Proteomes" id="UP000184357"/>
    </source>
</evidence>
<dbReference type="CDD" id="cd07729">
    <property type="entry name" value="AHL_lactonase_MBL-fold"/>
    <property type="match status" value="1"/>
</dbReference>
<comment type="similarity">
    <text evidence="2">Belongs to the metallo-beta-lactamase superfamily.</text>
</comment>
<dbReference type="PANTHER" id="PTHR42978">
    <property type="entry name" value="QUORUM-QUENCHING LACTONASE YTNP-RELATED-RELATED"/>
    <property type="match status" value="1"/>
</dbReference>
<evidence type="ECO:0000256" key="5">
    <source>
        <dbReference type="ARBA" id="ARBA00022833"/>
    </source>
</evidence>
<evidence type="ECO:0000313" key="7">
    <source>
        <dbReference type="EMBL" id="SHH56147.1"/>
    </source>
</evidence>
<dbReference type="STRING" id="43928.SAMN05443636_2855"/>
<accession>A0A1M5TZC5</accession>
<organism evidence="7 8">
    <name type="scientific">Halobaculum gomorrense</name>
    <dbReference type="NCBI Taxonomy" id="43928"/>
    <lineage>
        <taxon>Archaea</taxon>
        <taxon>Methanobacteriati</taxon>
        <taxon>Methanobacteriota</taxon>
        <taxon>Stenosarchaea group</taxon>
        <taxon>Halobacteria</taxon>
        <taxon>Halobacteriales</taxon>
        <taxon>Haloferacaceae</taxon>
        <taxon>Halobaculum</taxon>
    </lineage>
</organism>
<keyword evidence="3" id="KW-0479">Metal-binding</keyword>
<dbReference type="Gene3D" id="3.60.15.10">
    <property type="entry name" value="Ribonuclease Z/Hydroxyacylglutathione hydrolase-like"/>
    <property type="match status" value="1"/>
</dbReference>
<sequence length="262" mass="28921">MPEVTLVDRGRVRADQAYILNGASMASAADPDPEHTRIEFVVWNAVIEAGGRTYLWDTGVPTDAEEYWPAPLYGAFEAHDAGEHTLADDLADAGYDLGDIDAVVMSHLHLDHAGELDAFAGTGTPVYVHREELQFAFYSAHTDEGSIAYLASDFDGDLDWRVVHRHRHTLADGFELLHLPGHTPGLLGAEIDTAEGTLLVAGDECYVDANYADGAPLGPGLLWSERDWRESLETLRELERRTDGDVLYGHDLDRFEALAERY</sequence>
<proteinExistence type="inferred from homology"/>
<feature type="domain" description="Metallo-beta-lactamase" evidence="6">
    <location>
        <begin position="41"/>
        <end position="250"/>
    </location>
</feature>
<dbReference type="PANTHER" id="PTHR42978:SF2">
    <property type="entry name" value="102 KBASES UNSTABLE REGION: FROM 1 TO 119443"/>
    <property type="match status" value="1"/>
</dbReference>
<dbReference type="InterPro" id="IPR036866">
    <property type="entry name" value="RibonucZ/Hydroxyglut_hydro"/>
</dbReference>
<evidence type="ECO:0000256" key="3">
    <source>
        <dbReference type="ARBA" id="ARBA00022723"/>
    </source>
</evidence>
<dbReference type="GO" id="GO:0016787">
    <property type="term" value="F:hydrolase activity"/>
    <property type="evidence" value="ECO:0007669"/>
    <property type="project" value="UniProtKB-KW"/>
</dbReference>
<name>A0A1M5TZC5_9EURY</name>
<dbReference type="GO" id="GO:0046872">
    <property type="term" value="F:metal ion binding"/>
    <property type="evidence" value="ECO:0007669"/>
    <property type="project" value="UniProtKB-KW"/>
</dbReference>
<dbReference type="SUPFAM" id="SSF56281">
    <property type="entry name" value="Metallo-hydrolase/oxidoreductase"/>
    <property type="match status" value="1"/>
</dbReference>
<keyword evidence="8" id="KW-1185">Reference proteome</keyword>
<dbReference type="InterPro" id="IPR051013">
    <property type="entry name" value="MBL_superfamily_lactonases"/>
</dbReference>
<dbReference type="Pfam" id="PF00753">
    <property type="entry name" value="Lactamase_B"/>
    <property type="match status" value="1"/>
</dbReference>
<gene>
    <name evidence="7" type="ORF">SAMN05443636_2855</name>
</gene>
<evidence type="ECO:0000256" key="4">
    <source>
        <dbReference type="ARBA" id="ARBA00022801"/>
    </source>
</evidence>
<reference evidence="7 8" key="1">
    <citation type="submission" date="2016-11" db="EMBL/GenBank/DDBJ databases">
        <authorList>
            <person name="Jaros S."/>
            <person name="Januszkiewicz K."/>
            <person name="Wedrychowicz H."/>
        </authorList>
    </citation>
    <scope>NUCLEOTIDE SEQUENCE [LARGE SCALE GENOMIC DNA]</scope>
    <source>
        <strain evidence="7 8">DSM 9297</strain>
    </source>
</reference>
<comment type="cofactor">
    <cofactor evidence="1">
        <name>Zn(2+)</name>
        <dbReference type="ChEBI" id="CHEBI:29105"/>
    </cofactor>
</comment>
<dbReference type="EMBL" id="FQWV01000009">
    <property type="protein sequence ID" value="SHH56147.1"/>
    <property type="molecule type" value="Genomic_DNA"/>
</dbReference>
<protein>
    <submittedName>
        <fullName evidence="7">Glyoxylase, beta-lactamase superfamily II</fullName>
    </submittedName>
</protein>
<dbReference type="AlphaFoldDB" id="A0A1M5TZC5"/>
<evidence type="ECO:0000259" key="6">
    <source>
        <dbReference type="SMART" id="SM00849"/>
    </source>
</evidence>
<dbReference type="OrthoDB" id="7773at2157"/>
<keyword evidence="4" id="KW-0378">Hydrolase</keyword>
<evidence type="ECO:0000256" key="1">
    <source>
        <dbReference type="ARBA" id="ARBA00001947"/>
    </source>
</evidence>
<dbReference type="SMART" id="SM00849">
    <property type="entry name" value="Lactamase_B"/>
    <property type="match status" value="1"/>
</dbReference>
<evidence type="ECO:0000256" key="2">
    <source>
        <dbReference type="ARBA" id="ARBA00007749"/>
    </source>
</evidence>
<dbReference type="InterPro" id="IPR001279">
    <property type="entry name" value="Metallo-B-lactamas"/>
</dbReference>